<dbReference type="Proteomes" id="UP000584642">
    <property type="component" value="Unassembled WGS sequence"/>
</dbReference>
<evidence type="ECO:0000313" key="3">
    <source>
        <dbReference type="Proteomes" id="UP000584642"/>
    </source>
</evidence>
<dbReference type="Pfam" id="PF13692">
    <property type="entry name" value="Glyco_trans_1_4"/>
    <property type="match status" value="1"/>
</dbReference>
<dbReference type="InterPro" id="IPR028098">
    <property type="entry name" value="Glyco_trans_4-like_N"/>
</dbReference>
<dbReference type="EMBL" id="JABFDB010000002">
    <property type="protein sequence ID" value="NYZ19274.1"/>
    <property type="molecule type" value="Genomic_DNA"/>
</dbReference>
<dbReference type="SUPFAM" id="SSF53756">
    <property type="entry name" value="UDP-Glycosyltransferase/glycogen phosphorylase"/>
    <property type="match status" value="1"/>
</dbReference>
<evidence type="ECO:0000313" key="2">
    <source>
        <dbReference type="EMBL" id="NYZ19274.1"/>
    </source>
</evidence>
<organism evidence="2 3">
    <name type="scientific">Azospirillum oleiclasticum</name>
    <dbReference type="NCBI Taxonomy" id="2735135"/>
    <lineage>
        <taxon>Bacteria</taxon>
        <taxon>Pseudomonadati</taxon>
        <taxon>Pseudomonadota</taxon>
        <taxon>Alphaproteobacteria</taxon>
        <taxon>Rhodospirillales</taxon>
        <taxon>Azospirillaceae</taxon>
        <taxon>Azospirillum</taxon>
    </lineage>
</organism>
<protein>
    <submittedName>
        <fullName evidence="2">Glycosyltransferase family 4 protein</fullName>
    </submittedName>
</protein>
<keyword evidence="3" id="KW-1185">Reference proteome</keyword>
<proteinExistence type="predicted"/>
<name>A0ABX2T4L9_9PROT</name>
<comment type="caution">
    <text evidence="2">The sequence shown here is derived from an EMBL/GenBank/DDBJ whole genome shotgun (WGS) entry which is preliminary data.</text>
</comment>
<dbReference type="Gene3D" id="3.40.50.2000">
    <property type="entry name" value="Glycogen Phosphorylase B"/>
    <property type="match status" value="2"/>
</dbReference>
<reference evidence="2 3" key="1">
    <citation type="submission" date="2020-05" db="EMBL/GenBank/DDBJ databases">
        <title>Azospirillum oleiclasticum sp. nov, a nitrogen-fixing and heavy crude oil-emulsifying bacterium isolated from the crude oil of Yumen Oilfield.</title>
        <authorList>
            <person name="Wu D."/>
            <person name="Cai M."/>
            <person name="Zhang X."/>
        </authorList>
    </citation>
    <scope>NUCLEOTIDE SEQUENCE [LARGE SCALE GENOMIC DNA]</scope>
    <source>
        <strain evidence="2 3">ROY-1-1-2</strain>
    </source>
</reference>
<evidence type="ECO:0000259" key="1">
    <source>
        <dbReference type="Pfam" id="PF13439"/>
    </source>
</evidence>
<sequence length="353" mass="37792">MTADAVGGVWDYALELARGLAAAGVSTAMAVTGDPPDTTKRAAAMSIPGLILDAAPFKLEWMADPDDDLRRTGDWLLELERRLRPALIHVNGYAHAALPFRAPVLCVAHSCVLSWWRAVHGTDPPPAWRRYAERVADGLRLADRVVAPTRAMLDALETHYGPIPRGTVIHNGRDPAGRADADKRHLFLAAGRLWDEAKNIAAVDAIAARVPWPVFVAGDTGGPDGNHTPLAHACPLGRLATDEMRDWYGQAAVFVHPARYEPFGLAPLEAALAGCALVLGDIPSLRELWDGAADFVPPGDTTALGDALRRLAADSDRCSHLGAAARERAGRYSAGRMVRAYLDLYADMAGLGT</sequence>
<gene>
    <name evidence="2" type="ORF">HND93_06085</name>
</gene>
<dbReference type="Pfam" id="PF13439">
    <property type="entry name" value="Glyco_transf_4"/>
    <property type="match status" value="1"/>
</dbReference>
<dbReference type="PANTHER" id="PTHR12526:SF634">
    <property type="entry name" value="BLL3361 PROTEIN"/>
    <property type="match status" value="1"/>
</dbReference>
<accession>A0ABX2T4L9</accession>
<dbReference type="CDD" id="cd03801">
    <property type="entry name" value="GT4_PimA-like"/>
    <property type="match status" value="1"/>
</dbReference>
<feature type="domain" description="Glycosyltransferase subfamily 4-like N-terminal" evidence="1">
    <location>
        <begin position="6"/>
        <end position="175"/>
    </location>
</feature>
<dbReference type="PANTHER" id="PTHR12526">
    <property type="entry name" value="GLYCOSYLTRANSFERASE"/>
    <property type="match status" value="1"/>
</dbReference>